<dbReference type="Proteomes" id="UP000095038">
    <property type="component" value="Unassembled WGS sequence"/>
</dbReference>
<dbReference type="PANTHER" id="PTHR11360:SF177">
    <property type="entry name" value="RIBOFLAVIN TRANSPORTER MCH5"/>
    <property type="match status" value="1"/>
</dbReference>
<keyword evidence="3" id="KW-0472">Membrane</keyword>
<evidence type="ECO:0000256" key="3">
    <source>
        <dbReference type="SAM" id="Phobius"/>
    </source>
</evidence>
<keyword evidence="3" id="KW-0812">Transmembrane</keyword>
<feature type="transmembrane region" description="Helical" evidence="3">
    <location>
        <begin position="118"/>
        <end position="136"/>
    </location>
</feature>
<dbReference type="InterPro" id="IPR050327">
    <property type="entry name" value="Proton-linked_MCT"/>
</dbReference>
<keyword evidence="6" id="KW-1185">Reference proteome</keyword>
<keyword evidence="3" id="KW-1133">Transmembrane helix</keyword>
<gene>
    <name evidence="5" type="ORF">ASCRUDRAFT_80210</name>
</gene>
<dbReference type="EMBL" id="KV454478">
    <property type="protein sequence ID" value="ODV61826.1"/>
    <property type="molecule type" value="Genomic_DNA"/>
</dbReference>
<dbReference type="AlphaFoldDB" id="A0A1D2VJN2"/>
<dbReference type="GO" id="GO:0032218">
    <property type="term" value="P:riboflavin transport"/>
    <property type="evidence" value="ECO:0007669"/>
    <property type="project" value="TreeGrafter"/>
</dbReference>
<feature type="transmembrane region" description="Helical" evidence="3">
    <location>
        <begin position="148"/>
        <end position="164"/>
    </location>
</feature>
<feature type="transmembrane region" description="Helical" evidence="3">
    <location>
        <begin position="76"/>
        <end position="95"/>
    </location>
</feature>
<evidence type="ECO:0000259" key="4">
    <source>
        <dbReference type="PROSITE" id="PS50850"/>
    </source>
</evidence>
<dbReference type="InterPro" id="IPR036259">
    <property type="entry name" value="MFS_trans_sf"/>
</dbReference>
<feature type="transmembrane region" description="Helical" evidence="3">
    <location>
        <begin position="436"/>
        <end position="456"/>
    </location>
</feature>
<feature type="transmembrane region" description="Helical" evidence="3">
    <location>
        <begin position="404"/>
        <end position="424"/>
    </location>
</feature>
<feature type="transmembrane region" description="Helical" evidence="3">
    <location>
        <begin position="308"/>
        <end position="330"/>
    </location>
</feature>
<feature type="transmembrane region" description="Helical" evidence="3">
    <location>
        <begin position="208"/>
        <end position="229"/>
    </location>
</feature>
<reference evidence="6" key="1">
    <citation type="submission" date="2016-05" db="EMBL/GenBank/DDBJ databases">
        <title>Comparative genomics of biotechnologically important yeasts.</title>
        <authorList>
            <consortium name="DOE Joint Genome Institute"/>
            <person name="Riley R."/>
            <person name="Haridas S."/>
            <person name="Wolfe K.H."/>
            <person name="Lopes M.R."/>
            <person name="Hittinger C.T."/>
            <person name="Goker M."/>
            <person name="Salamov A."/>
            <person name="Wisecaver J."/>
            <person name="Long T.M."/>
            <person name="Aerts A.L."/>
            <person name="Barry K."/>
            <person name="Choi C."/>
            <person name="Clum A."/>
            <person name="Coughlan A.Y."/>
            <person name="Deshpande S."/>
            <person name="Douglass A.P."/>
            <person name="Hanson S.J."/>
            <person name="Klenk H.-P."/>
            <person name="Labutti K."/>
            <person name="Lapidus A."/>
            <person name="Lindquist E."/>
            <person name="Lipzen A."/>
            <person name="Meier-Kolthoff J.P."/>
            <person name="Ohm R.A."/>
            <person name="Otillar R.P."/>
            <person name="Pangilinan J."/>
            <person name="Peng Y."/>
            <person name="Rokas A."/>
            <person name="Rosa C.A."/>
            <person name="Scheuner C."/>
            <person name="Sibirny A.A."/>
            <person name="Slot J.C."/>
            <person name="Stielow J.B."/>
            <person name="Sun H."/>
            <person name="Kurtzman C.P."/>
            <person name="Blackwell M."/>
            <person name="Grigoriev I.V."/>
            <person name="Jeffries T.W."/>
        </authorList>
    </citation>
    <scope>NUCLEOTIDE SEQUENCE [LARGE SCALE GENOMIC DNA]</scope>
    <source>
        <strain evidence="6">DSM 1968</strain>
    </source>
</reference>
<dbReference type="PROSITE" id="PS50850">
    <property type="entry name" value="MFS"/>
    <property type="match status" value="1"/>
</dbReference>
<feature type="transmembrane region" description="Helical" evidence="3">
    <location>
        <begin position="373"/>
        <end position="392"/>
    </location>
</feature>
<dbReference type="FunCoup" id="A0A1D2VJN2">
    <property type="interactions" value="165"/>
</dbReference>
<protein>
    <submittedName>
        <fullName evidence="5">Monocarboxylate permease</fullName>
    </submittedName>
</protein>
<feature type="transmembrane region" description="Helical" evidence="3">
    <location>
        <begin position="235"/>
        <end position="257"/>
    </location>
</feature>
<proteinExistence type="inferred from homology"/>
<dbReference type="PANTHER" id="PTHR11360">
    <property type="entry name" value="MONOCARBOXYLATE TRANSPORTER"/>
    <property type="match status" value="1"/>
</dbReference>
<dbReference type="Pfam" id="PF07690">
    <property type="entry name" value="MFS_1"/>
    <property type="match status" value="1"/>
</dbReference>
<dbReference type="Gene3D" id="1.20.1250.20">
    <property type="entry name" value="MFS general substrate transporter like domains"/>
    <property type="match status" value="2"/>
</dbReference>
<evidence type="ECO:0000256" key="2">
    <source>
        <dbReference type="ARBA" id="ARBA00006727"/>
    </source>
</evidence>
<evidence type="ECO:0000256" key="1">
    <source>
        <dbReference type="ARBA" id="ARBA00004141"/>
    </source>
</evidence>
<organism evidence="5 6">
    <name type="scientific">Ascoidea rubescens DSM 1968</name>
    <dbReference type="NCBI Taxonomy" id="1344418"/>
    <lineage>
        <taxon>Eukaryota</taxon>
        <taxon>Fungi</taxon>
        <taxon>Dikarya</taxon>
        <taxon>Ascomycota</taxon>
        <taxon>Saccharomycotina</taxon>
        <taxon>Saccharomycetes</taxon>
        <taxon>Ascoideaceae</taxon>
        <taxon>Ascoidea</taxon>
    </lineage>
</organism>
<comment type="subcellular location">
    <subcellularLocation>
        <location evidence="1">Membrane</location>
        <topology evidence="1">Multi-pass membrane protein</topology>
    </subcellularLocation>
</comment>
<evidence type="ECO:0000313" key="6">
    <source>
        <dbReference type="Proteomes" id="UP000095038"/>
    </source>
</evidence>
<dbReference type="CDD" id="cd17352">
    <property type="entry name" value="MFS_MCT_SLC16"/>
    <property type="match status" value="1"/>
</dbReference>
<dbReference type="InParanoid" id="A0A1D2VJN2"/>
<dbReference type="GO" id="GO:0016020">
    <property type="term" value="C:membrane"/>
    <property type="evidence" value="ECO:0007669"/>
    <property type="project" value="UniProtKB-SubCell"/>
</dbReference>
<dbReference type="OrthoDB" id="6509908at2759"/>
<feature type="transmembrane region" description="Helical" evidence="3">
    <location>
        <begin position="468"/>
        <end position="488"/>
    </location>
</feature>
<dbReference type="SUPFAM" id="SSF103473">
    <property type="entry name" value="MFS general substrate transporter"/>
    <property type="match status" value="1"/>
</dbReference>
<comment type="similarity">
    <text evidence="2">Belongs to the major facilitator superfamily. Monocarboxylate porter (TC 2.A.1.13) family.</text>
</comment>
<dbReference type="InterPro" id="IPR011701">
    <property type="entry name" value="MFS"/>
</dbReference>
<evidence type="ECO:0000313" key="5">
    <source>
        <dbReference type="EMBL" id="ODV61826.1"/>
    </source>
</evidence>
<dbReference type="GO" id="GO:0022857">
    <property type="term" value="F:transmembrane transporter activity"/>
    <property type="evidence" value="ECO:0007669"/>
    <property type="project" value="InterPro"/>
</dbReference>
<name>A0A1D2VJN2_9ASCO</name>
<feature type="domain" description="Major facilitator superfamily (MFS) profile" evidence="4">
    <location>
        <begin position="80"/>
        <end position="489"/>
    </location>
</feature>
<dbReference type="RefSeq" id="XP_020048133.1">
    <property type="nucleotide sequence ID" value="XM_020194472.1"/>
</dbReference>
<accession>A0A1D2VJN2</accession>
<sequence>MSQISGLSTIALTNLAPISIKKSISNFNTVTRSNLSLTDNISISSSPRVIGIESVNSNNSNNNRPLLFDDYPDGGLAAWLVVLGSFFGLIVNFGLTNSLGALEAYIAKHQLKSVDTSTVGWVFSIHLMVTLNGSILSGELFDKNGPRLPLIIGTILTTTGLILTGNSETIYQFILSFGVVTALGVAIGIAPLIGIISHYFDKRRGMATSFASIGGSVGGCIFPIILRTLYTKVGFIWAMRIFALICCTCYLIALALLKPRISHNELKQIYRKNPVDNNLSKSTRKLISFWNYLKGSFDFRSAITDHRFMACVMGILFAESGLTTASTYFASYTIHQGINENTAYFLITLVNLTGIGGRLVCGLLSDKLGKFNIMIIMVFLAGVFCLVIWLPFGNKLNGLYCFASFYGFSSASVLSLTPVCVGQISRVEEFGKRYSTMYFFVSFAQLAAIPLGGLIIGKGSKSQYDWFVVFISLLMLCGSLFFILTRYFTVKLKFCRF</sequence>
<dbReference type="InterPro" id="IPR020846">
    <property type="entry name" value="MFS_dom"/>
</dbReference>
<dbReference type="GeneID" id="30968108"/>
<feature type="transmembrane region" description="Helical" evidence="3">
    <location>
        <begin position="342"/>
        <end position="361"/>
    </location>
</feature>
<feature type="transmembrane region" description="Helical" evidence="3">
    <location>
        <begin position="170"/>
        <end position="196"/>
    </location>
</feature>